<organism evidence="1 2">
    <name type="scientific">Luteimonas endophytica</name>
    <dbReference type="NCBI Taxonomy" id="3042023"/>
    <lineage>
        <taxon>Bacteria</taxon>
        <taxon>Pseudomonadati</taxon>
        <taxon>Pseudomonadota</taxon>
        <taxon>Gammaproteobacteria</taxon>
        <taxon>Lysobacterales</taxon>
        <taxon>Lysobacteraceae</taxon>
        <taxon>Luteimonas</taxon>
    </lineage>
</organism>
<sequence length="69" mass="7757">MDRQELDARLDDLQRKLPALLDDYADEEDFWAAFGEEADPLVDGAVLPEDATHVEVRIEAMLAEAGVER</sequence>
<proteinExistence type="predicted"/>
<dbReference type="EMBL" id="JARXRM010000044">
    <property type="protein sequence ID" value="MDH5824332.1"/>
    <property type="molecule type" value="Genomic_DNA"/>
</dbReference>
<evidence type="ECO:0000313" key="2">
    <source>
        <dbReference type="Proteomes" id="UP001156940"/>
    </source>
</evidence>
<comment type="caution">
    <text evidence="1">The sequence shown here is derived from an EMBL/GenBank/DDBJ whole genome shotgun (WGS) entry which is preliminary data.</text>
</comment>
<accession>A0ABT6JCJ4</accession>
<dbReference type="RefSeq" id="WP_280575643.1">
    <property type="nucleotide sequence ID" value="NZ_JARXRM010000044.1"/>
</dbReference>
<protein>
    <submittedName>
        <fullName evidence="1">Uncharacterized protein</fullName>
    </submittedName>
</protein>
<evidence type="ECO:0000313" key="1">
    <source>
        <dbReference type="EMBL" id="MDH5824332.1"/>
    </source>
</evidence>
<name>A0ABT6JCJ4_9GAMM</name>
<dbReference type="Proteomes" id="UP001156940">
    <property type="component" value="Unassembled WGS sequence"/>
</dbReference>
<gene>
    <name evidence="1" type="ORF">QFW77_15255</name>
</gene>
<keyword evidence="2" id="KW-1185">Reference proteome</keyword>
<reference evidence="1 2" key="1">
    <citation type="submission" date="2023-04" db="EMBL/GenBank/DDBJ databases">
        <title>Luteimonas endophyticus RD2P54.</title>
        <authorList>
            <person name="Sun J.-Q."/>
        </authorList>
    </citation>
    <scope>NUCLEOTIDE SEQUENCE [LARGE SCALE GENOMIC DNA]</scope>
    <source>
        <strain evidence="1 2">RD2P54</strain>
    </source>
</reference>